<evidence type="ECO:0008006" key="4">
    <source>
        <dbReference type="Google" id="ProtNLM"/>
    </source>
</evidence>
<dbReference type="InterPro" id="IPR002213">
    <property type="entry name" value="UDP_glucos_trans"/>
</dbReference>
<dbReference type="EMBL" id="OC873793">
    <property type="protein sequence ID" value="CAD7636975.1"/>
    <property type="molecule type" value="Genomic_DNA"/>
</dbReference>
<evidence type="ECO:0000313" key="2">
    <source>
        <dbReference type="EMBL" id="CAD7636975.1"/>
    </source>
</evidence>
<dbReference type="InterPro" id="IPR050426">
    <property type="entry name" value="Glycosyltransferase_28"/>
</dbReference>
<evidence type="ECO:0000256" key="1">
    <source>
        <dbReference type="ARBA" id="ARBA00022679"/>
    </source>
</evidence>
<proteinExistence type="predicted"/>
<dbReference type="GO" id="GO:0008194">
    <property type="term" value="F:UDP-glycosyltransferase activity"/>
    <property type="evidence" value="ECO:0007669"/>
    <property type="project" value="InterPro"/>
</dbReference>
<dbReference type="PANTHER" id="PTHR48050">
    <property type="entry name" value="STEROL 3-BETA-GLUCOSYLTRANSFERASE"/>
    <property type="match status" value="1"/>
</dbReference>
<name>A0A7R9LA95_9ACAR</name>
<sequence>DRIDAVQRLDQQIAQLLPEIAPDVIVFDQFMSLPSVMRSGIPYVWVCCNGPLYLVADDKAPPASSGLSAFGNKKLWKEFYEVKRNTTLEPWKQYNAYVVSKDCQPLPKNSFIQTTDCLILYAFPLELDYLDIRPLPKNYIRFDNFMRKDIQLKFEIPLQLRDRPGKFVYFSLGSMGAADVDNMKRLLNILFKSKHRFIVSKGPLHNEFQLADNMWGEGSVPQIQVLPLVDLVITHGGVNTVTETLYFGKPMIVLPLFGDQYDNAQRVEDKGFGIRLDAYKCSEEELLNAIEKLLNDTEIHEKLRKISQRIQSDNSIAKLPKIFEDYVINRQKYI</sequence>
<dbReference type="AlphaFoldDB" id="A0A7R9LA95"/>
<dbReference type="SUPFAM" id="SSF53756">
    <property type="entry name" value="UDP-Glycosyltransferase/glycogen phosphorylase"/>
    <property type="match status" value="1"/>
</dbReference>
<keyword evidence="1" id="KW-0808">Transferase</keyword>
<dbReference type="Gene3D" id="3.40.50.2000">
    <property type="entry name" value="Glycogen Phosphorylase B"/>
    <property type="match status" value="1"/>
</dbReference>
<keyword evidence="3" id="KW-1185">Reference proteome</keyword>
<dbReference type="PANTHER" id="PTHR48050:SF13">
    <property type="entry name" value="STEROL 3-BETA-GLUCOSYLTRANSFERASE UGT80A2"/>
    <property type="match status" value="1"/>
</dbReference>
<dbReference type="EMBL" id="CAJPIZ010019218">
    <property type="protein sequence ID" value="CAG2116852.1"/>
    <property type="molecule type" value="Genomic_DNA"/>
</dbReference>
<gene>
    <name evidence="2" type="ORF">OSB1V03_LOCUS16807</name>
</gene>
<evidence type="ECO:0000313" key="3">
    <source>
        <dbReference type="Proteomes" id="UP000759131"/>
    </source>
</evidence>
<organism evidence="2">
    <name type="scientific">Medioppia subpectinata</name>
    <dbReference type="NCBI Taxonomy" id="1979941"/>
    <lineage>
        <taxon>Eukaryota</taxon>
        <taxon>Metazoa</taxon>
        <taxon>Ecdysozoa</taxon>
        <taxon>Arthropoda</taxon>
        <taxon>Chelicerata</taxon>
        <taxon>Arachnida</taxon>
        <taxon>Acari</taxon>
        <taxon>Acariformes</taxon>
        <taxon>Sarcoptiformes</taxon>
        <taxon>Oribatida</taxon>
        <taxon>Brachypylina</taxon>
        <taxon>Oppioidea</taxon>
        <taxon>Oppiidae</taxon>
        <taxon>Medioppia</taxon>
    </lineage>
</organism>
<reference evidence="2" key="1">
    <citation type="submission" date="2020-11" db="EMBL/GenBank/DDBJ databases">
        <authorList>
            <person name="Tran Van P."/>
        </authorList>
    </citation>
    <scope>NUCLEOTIDE SEQUENCE</scope>
</reference>
<accession>A0A7R9LA95</accession>
<protein>
    <recommendedName>
        <fullName evidence="4">UDP-glycosyltransferase</fullName>
    </recommendedName>
</protein>
<dbReference type="Pfam" id="PF00201">
    <property type="entry name" value="UDPGT"/>
    <property type="match status" value="1"/>
</dbReference>
<dbReference type="CDD" id="cd03784">
    <property type="entry name" value="GT1_Gtf-like"/>
    <property type="match status" value="1"/>
</dbReference>
<dbReference type="OrthoDB" id="6507955at2759"/>
<feature type="non-terminal residue" evidence="2">
    <location>
        <position position="1"/>
    </location>
</feature>
<dbReference type="Proteomes" id="UP000759131">
    <property type="component" value="Unassembled WGS sequence"/>
</dbReference>